<sequence length="41" mass="4649">IREDESAERSLNLWIVSDNLRKGGALNTIQIAELLIKKDLL</sequence>
<feature type="non-terminal residue" evidence="1">
    <location>
        <position position="1"/>
    </location>
</feature>
<dbReference type="EMBL" id="BARW01033016">
    <property type="protein sequence ID" value="GAJ05264.1"/>
    <property type="molecule type" value="Genomic_DNA"/>
</dbReference>
<name>X1TJ04_9ZZZZ</name>
<evidence type="ECO:0000313" key="1">
    <source>
        <dbReference type="EMBL" id="GAJ05264.1"/>
    </source>
</evidence>
<comment type="caution">
    <text evidence="1">The sequence shown here is derived from an EMBL/GenBank/DDBJ whole genome shotgun (WGS) entry which is preliminary data.</text>
</comment>
<evidence type="ECO:0008006" key="2">
    <source>
        <dbReference type="Google" id="ProtNLM"/>
    </source>
</evidence>
<gene>
    <name evidence="1" type="ORF">S12H4_52111</name>
</gene>
<reference evidence="1" key="1">
    <citation type="journal article" date="2014" name="Front. Microbiol.">
        <title>High frequency of phylogenetically diverse reductive dehalogenase-homologous genes in deep subseafloor sedimentary metagenomes.</title>
        <authorList>
            <person name="Kawai M."/>
            <person name="Futagami T."/>
            <person name="Toyoda A."/>
            <person name="Takaki Y."/>
            <person name="Nishi S."/>
            <person name="Hori S."/>
            <person name="Arai W."/>
            <person name="Tsubouchi T."/>
            <person name="Morono Y."/>
            <person name="Uchiyama I."/>
            <person name="Ito T."/>
            <person name="Fujiyama A."/>
            <person name="Inagaki F."/>
            <person name="Takami H."/>
        </authorList>
    </citation>
    <scope>NUCLEOTIDE SEQUENCE</scope>
    <source>
        <strain evidence="1">Expedition CK06-06</strain>
    </source>
</reference>
<dbReference type="AlphaFoldDB" id="X1TJ04"/>
<proteinExistence type="predicted"/>
<organism evidence="1">
    <name type="scientific">marine sediment metagenome</name>
    <dbReference type="NCBI Taxonomy" id="412755"/>
    <lineage>
        <taxon>unclassified sequences</taxon>
        <taxon>metagenomes</taxon>
        <taxon>ecological metagenomes</taxon>
    </lineage>
</organism>
<dbReference type="Gene3D" id="3.40.50.720">
    <property type="entry name" value="NAD(P)-binding Rossmann-like Domain"/>
    <property type="match status" value="1"/>
</dbReference>
<accession>X1TJ04</accession>
<dbReference type="Gene3D" id="3.30.360.10">
    <property type="entry name" value="Dihydrodipicolinate Reductase, domain 2"/>
    <property type="match status" value="1"/>
</dbReference>
<protein>
    <recommendedName>
        <fullName evidence="2">Semialdehyde dehydrogenase dimerisation domain-containing protein</fullName>
    </recommendedName>
</protein>